<dbReference type="Pfam" id="PF00629">
    <property type="entry name" value="MAM"/>
    <property type="match status" value="1"/>
</dbReference>
<feature type="region of interest" description="Disordered" evidence="1">
    <location>
        <begin position="339"/>
        <end position="372"/>
    </location>
</feature>
<dbReference type="GO" id="GO:0016020">
    <property type="term" value="C:membrane"/>
    <property type="evidence" value="ECO:0007669"/>
    <property type="project" value="InterPro"/>
</dbReference>
<dbReference type="Proteomes" id="UP000283509">
    <property type="component" value="Unassembled WGS sequence"/>
</dbReference>
<reference evidence="3 4" key="1">
    <citation type="submission" date="2018-04" db="EMBL/GenBank/DDBJ databases">
        <authorList>
            <person name="Zhang X."/>
            <person name="Yuan J."/>
            <person name="Li F."/>
            <person name="Xiang J."/>
        </authorList>
    </citation>
    <scope>NUCLEOTIDE SEQUENCE [LARGE SCALE GENOMIC DNA]</scope>
    <source>
        <tissue evidence="3">Muscle</tissue>
    </source>
</reference>
<feature type="region of interest" description="Disordered" evidence="1">
    <location>
        <begin position="289"/>
        <end position="309"/>
    </location>
</feature>
<protein>
    <recommendedName>
        <fullName evidence="2">MAM domain-containing protein</fullName>
    </recommendedName>
</protein>
<dbReference type="SUPFAM" id="SSF49899">
    <property type="entry name" value="Concanavalin A-like lectins/glucanases"/>
    <property type="match status" value="1"/>
</dbReference>
<proteinExistence type="predicted"/>
<dbReference type="SMART" id="SM00137">
    <property type="entry name" value="MAM"/>
    <property type="match status" value="1"/>
</dbReference>
<gene>
    <name evidence="3" type="ORF">C7M84_000968</name>
</gene>
<evidence type="ECO:0000313" key="3">
    <source>
        <dbReference type="EMBL" id="ROT80298.1"/>
    </source>
</evidence>
<dbReference type="PROSITE" id="PS50060">
    <property type="entry name" value="MAM_2"/>
    <property type="match status" value="1"/>
</dbReference>
<dbReference type="EMBL" id="QCYY01001133">
    <property type="protein sequence ID" value="ROT80298.1"/>
    <property type="molecule type" value="Genomic_DNA"/>
</dbReference>
<dbReference type="InterPro" id="IPR000998">
    <property type="entry name" value="MAM_dom"/>
</dbReference>
<dbReference type="Gene3D" id="2.60.120.200">
    <property type="match status" value="1"/>
</dbReference>
<dbReference type="AlphaFoldDB" id="A0A423TV14"/>
<feature type="domain" description="MAM" evidence="2">
    <location>
        <begin position="42"/>
        <end position="216"/>
    </location>
</feature>
<keyword evidence="4" id="KW-1185">Reference proteome</keyword>
<dbReference type="OrthoDB" id="6378935at2759"/>
<feature type="compositionally biased region" description="Basic and acidic residues" evidence="1">
    <location>
        <begin position="361"/>
        <end position="372"/>
    </location>
</feature>
<accession>A0A423TV14</accession>
<comment type="caution">
    <text evidence="3">The sequence shown here is derived from an EMBL/GenBank/DDBJ whole genome shotgun (WGS) entry which is preliminary data.</text>
</comment>
<evidence type="ECO:0000313" key="4">
    <source>
        <dbReference type="Proteomes" id="UP000283509"/>
    </source>
</evidence>
<sequence length="372" mass="40296">MAIAFLVSHDNHTHQSQQLHLADLDFKVVLPEALNDVGSWLLRCEFEDSLCGWSQPTTEGDYSWVFARASPHARRTGPITGSCGYERLFSEAGIVCYLRGEQPAPRGERPPVALLVNALTPPPPPRFAVFLFGAHVAKVSVHVLQRIGDGTHTAELFHVVGGKGLSWIPTGVTVVEDDLADPRAPLVLVVRATAAPGPEADIALDHVSVLRGACHRDPVLDTNAQESDQPAREDQGACEGLATCTECVSDAATTCSWCDMTQTCLSSTTREAKACLDHLTVHHNTQLADTPRGKLVSSADPSPGDRGPCRSWFLSGVELRRPEHTGNPDGQRLDLLRRRHHGTAPAPRPLGTRARPRPLRRQADHTRGGAAR</sequence>
<organism evidence="3 4">
    <name type="scientific">Penaeus vannamei</name>
    <name type="common">Whiteleg shrimp</name>
    <name type="synonym">Litopenaeus vannamei</name>
    <dbReference type="NCBI Taxonomy" id="6689"/>
    <lineage>
        <taxon>Eukaryota</taxon>
        <taxon>Metazoa</taxon>
        <taxon>Ecdysozoa</taxon>
        <taxon>Arthropoda</taxon>
        <taxon>Crustacea</taxon>
        <taxon>Multicrustacea</taxon>
        <taxon>Malacostraca</taxon>
        <taxon>Eumalacostraca</taxon>
        <taxon>Eucarida</taxon>
        <taxon>Decapoda</taxon>
        <taxon>Dendrobranchiata</taxon>
        <taxon>Penaeoidea</taxon>
        <taxon>Penaeidae</taxon>
        <taxon>Penaeus</taxon>
    </lineage>
</organism>
<name>A0A423TV14_PENVA</name>
<evidence type="ECO:0000259" key="2">
    <source>
        <dbReference type="PROSITE" id="PS50060"/>
    </source>
</evidence>
<dbReference type="InterPro" id="IPR013320">
    <property type="entry name" value="ConA-like_dom_sf"/>
</dbReference>
<reference evidence="3 4" key="2">
    <citation type="submission" date="2019-01" db="EMBL/GenBank/DDBJ databases">
        <title>The decoding of complex shrimp genome reveals the adaptation for benthos swimmer, frequently molting mechanism and breeding impact on genome.</title>
        <authorList>
            <person name="Sun Y."/>
            <person name="Gao Y."/>
            <person name="Yu Y."/>
        </authorList>
    </citation>
    <scope>NUCLEOTIDE SEQUENCE [LARGE SCALE GENOMIC DNA]</scope>
    <source>
        <tissue evidence="3">Muscle</tissue>
    </source>
</reference>
<evidence type="ECO:0000256" key="1">
    <source>
        <dbReference type="SAM" id="MobiDB-lite"/>
    </source>
</evidence>